<dbReference type="InterPro" id="IPR045717">
    <property type="entry name" value="CHRDL1/2"/>
</dbReference>
<dbReference type="InterPro" id="IPR001007">
    <property type="entry name" value="VWF_dom"/>
</dbReference>
<dbReference type="Pfam" id="PF00093">
    <property type="entry name" value="VWC"/>
    <property type="match status" value="2"/>
</dbReference>
<dbReference type="PANTHER" id="PTHR46303:SF1">
    <property type="entry name" value="VWFC DOMAIN-CONTAINING PROTEIN"/>
    <property type="match status" value="1"/>
</dbReference>
<reference evidence="2 3" key="1">
    <citation type="submission" date="2024-05" db="EMBL/GenBank/DDBJ databases">
        <authorList>
            <person name="Wallberg A."/>
        </authorList>
    </citation>
    <scope>NUCLEOTIDE SEQUENCE [LARGE SCALE GENOMIC DNA]</scope>
</reference>
<evidence type="ECO:0000313" key="3">
    <source>
        <dbReference type="Proteomes" id="UP001497623"/>
    </source>
</evidence>
<comment type="caution">
    <text evidence="2">The sequence shown here is derived from an EMBL/GenBank/DDBJ whole genome shotgun (WGS) entry which is preliminary data.</text>
</comment>
<dbReference type="AlphaFoldDB" id="A0AAV2Q756"/>
<name>A0AAV2Q756_MEGNR</name>
<dbReference type="Proteomes" id="UP001497623">
    <property type="component" value="Unassembled WGS sequence"/>
</dbReference>
<dbReference type="PROSITE" id="PS01208">
    <property type="entry name" value="VWFC_1"/>
    <property type="match status" value="1"/>
</dbReference>
<dbReference type="GO" id="GO:0030514">
    <property type="term" value="P:negative regulation of BMP signaling pathway"/>
    <property type="evidence" value="ECO:0007669"/>
    <property type="project" value="TreeGrafter"/>
</dbReference>
<sequence>MGHLATKKIMKMKFGIKLGCAFVSVCVCLPLSGCSMVGHEYKLGDVWHPRLTDNVSDFCVTCRCIKDADGKPDLNCTSEMCPEGCTGNPGQSECCSICGGAATGENNPASTASSSSIATSSRGCVVSGHYYNHGDTYSSNYSDADNDRCQQCFCNDRQTTCRTKHCPAISCPTPLYTSRDCCRVCPDESSELDWDTMVSFYDPSATRRRQDSDCRSGGRYFVNGATWHPVIGPFGEMDCVMCKCDNGRIDCSRLKCPSRNECPSKKTIKVAGQCCPVCPLVPTSVPANPSDGPGGAGSVRCLDVKMELVVWKSNGGGPNSEYVQYVFENLNSPSQDLLFHRMMIKARNLENLEIQVINRQSFNILKNTHEFKLLGGTTKRLVDKFEKKETRVRKRCKNSGSANNCYPHIQKLENTLKIKKFIQRALCGRGERQID</sequence>
<dbReference type="EMBL" id="CAXKWB010004536">
    <property type="protein sequence ID" value="CAL4074065.1"/>
    <property type="molecule type" value="Genomic_DNA"/>
</dbReference>
<feature type="non-terminal residue" evidence="2">
    <location>
        <position position="435"/>
    </location>
</feature>
<accession>A0AAV2Q756</accession>
<evidence type="ECO:0000313" key="2">
    <source>
        <dbReference type="EMBL" id="CAL4074065.1"/>
    </source>
</evidence>
<feature type="domain" description="VWFC" evidence="1">
    <location>
        <begin position="212"/>
        <end position="279"/>
    </location>
</feature>
<dbReference type="GO" id="GO:0036122">
    <property type="term" value="F:BMP binding"/>
    <property type="evidence" value="ECO:0007669"/>
    <property type="project" value="TreeGrafter"/>
</dbReference>
<dbReference type="GO" id="GO:0005615">
    <property type="term" value="C:extracellular space"/>
    <property type="evidence" value="ECO:0007669"/>
    <property type="project" value="TreeGrafter"/>
</dbReference>
<dbReference type="Gene3D" id="6.20.200.20">
    <property type="match status" value="2"/>
</dbReference>
<dbReference type="GO" id="GO:0030154">
    <property type="term" value="P:cell differentiation"/>
    <property type="evidence" value="ECO:0007669"/>
    <property type="project" value="TreeGrafter"/>
</dbReference>
<gene>
    <name evidence="2" type="ORF">MNOR_LOCUS9399</name>
</gene>
<proteinExistence type="predicted"/>
<dbReference type="SMART" id="SM00214">
    <property type="entry name" value="VWC"/>
    <property type="match status" value="2"/>
</dbReference>
<dbReference type="SUPFAM" id="SSF57603">
    <property type="entry name" value="FnI-like domain"/>
    <property type="match status" value="2"/>
</dbReference>
<protein>
    <recommendedName>
        <fullName evidence="1">VWFC domain-containing protein</fullName>
    </recommendedName>
</protein>
<feature type="domain" description="VWFC" evidence="1">
    <location>
        <begin position="122"/>
        <end position="186"/>
    </location>
</feature>
<dbReference type="PANTHER" id="PTHR46303">
    <property type="entry name" value="VWFC DOMAIN-CONTAINING PROTEIN"/>
    <property type="match status" value="1"/>
</dbReference>
<keyword evidence="3" id="KW-1185">Reference proteome</keyword>
<organism evidence="2 3">
    <name type="scientific">Meganyctiphanes norvegica</name>
    <name type="common">Northern krill</name>
    <name type="synonym">Thysanopoda norvegica</name>
    <dbReference type="NCBI Taxonomy" id="48144"/>
    <lineage>
        <taxon>Eukaryota</taxon>
        <taxon>Metazoa</taxon>
        <taxon>Ecdysozoa</taxon>
        <taxon>Arthropoda</taxon>
        <taxon>Crustacea</taxon>
        <taxon>Multicrustacea</taxon>
        <taxon>Malacostraca</taxon>
        <taxon>Eumalacostraca</taxon>
        <taxon>Eucarida</taxon>
        <taxon>Euphausiacea</taxon>
        <taxon>Euphausiidae</taxon>
        <taxon>Meganyctiphanes</taxon>
    </lineage>
</organism>
<dbReference type="PROSITE" id="PS50184">
    <property type="entry name" value="VWFC_2"/>
    <property type="match status" value="2"/>
</dbReference>
<evidence type="ECO:0000259" key="1">
    <source>
        <dbReference type="PROSITE" id="PS50184"/>
    </source>
</evidence>